<gene>
    <name evidence="10" type="ordered locus">Sterm_3959</name>
</gene>
<evidence type="ECO:0000256" key="3">
    <source>
        <dbReference type="ARBA" id="ARBA00023015"/>
    </source>
</evidence>
<evidence type="ECO:0000259" key="7">
    <source>
        <dbReference type="PROSITE" id="PS51094"/>
    </source>
</evidence>
<dbReference type="Gene3D" id="1.10.10.10">
    <property type="entry name" value="Winged helix-like DNA-binding domain superfamily/Winged helix DNA-binding domain"/>
    <property type="match status" value="2"/>
</dbReference>
<reference evidence="10 11" key="2">
    <citation type="journal article" date="2010" name="Stand. Genomic Sci.">
        <title>Complete genome sequence of Sebaldella termitidis type strain (NCTC 11300).</title>
        <authorList>
            <person name="Harmon-Smith M."/>
            <person name="Celia L."/>
            <person name="Chertkov O."/>
            <person name="Lapidus A."/>
            <person name="Copeland A."/>
            <person name="Glavina Del Rio T."/>
            <person name="Nolan M."/>
            <person name="Lucas S."/>
            <person name="Tice H."/>
            <person name="Cheng J.F."/>
            <person name="Han C."/>
            <person name="Detter J.C."/>
            <person name="Bruce D."/>
            <person name="Goodwin L."/>
            <person name="Pitluck S."/>
            <person name="Pati A."/>
            <person name="Liolios K."/>
            <person name="Ivanova N."/>
            <person name="Mavromatis K."/>
            <person name="Mikhailova N."/>
            <person name="Chen A."/>
            <person name="Palaniappan K."/>
            <person name="Land M."/>
            <person name="Hauser L."/>
            <person name="Chang Y.J."/>
            <person name="Jeffries C.D."/>
            <person name="Brettin T."/>
            <person name="Goker M."/>
            <person name="Beck B."/>
            <person name="Bristow J."/>
            <person name="Eisen J.A."/>
            <person name="Markowitz V."/>
            <person name="Hugenholtz P."/>
            <person name="Kyrpides N.C."/>
            <person name="Klenk H.P."/>
            <person name="Chen F."/>
        </authorList>
    </citation>
    <scope>NUCLEOTIDE SEQUENCE [LARGE SCALE GENOMIC DNA]</scope>
    <source>
        <strain evidence="11">ATCC 33386 / NCTC 11300</strain>
    </source>
</reference>
<dbReference type="InterPro" id="IPR013199">
    <property type="entry name" value="HTH_Mga_DNA-bd_dom"/>
</dbReference>
<proteinExistence type="predicted"/>
<dbReference type="STRING" id="526218.Sterm_3959"/>
<dbReference type="eggNOG" id="COG1762">
    <property type="taxonomic scope" value="Bacteria"/>
</dbReference>
<feature type="domain" description="PRD" evidence="9">
    <location>
        <begin position="303"/>
        <end position="410"/>
    </location>
</feature>
<keyword evidence="1" id="KW-0808">Transferase</keyword>
<dbReference type="Proteomes" id="UP000000845">
    <property type="component" value="Chromosome"/>
</dbReference>
<dbReference type="RefSeq" id="WP_012863366.1">
    <property type="nucleotide sequence ID" value="NC_013517.1"/>
</dbReference>
<keyword evidence="3" id="KW-0805">Transcription regulation</keyword>
<dbReference type="Pfam" id="PF05043">
    <property type="entry name" value="Mga"/>
    <property type="match status" value="1"/>
</dbReference>
<evidence type="ECO:0000256" key="5">
    <source>
        <dbReference type="ARBA" id="ARBA00023163"/>
    </source>
</evidence>
<dbReference type="InterPro" id="IPR050661">
    <property type="entry name" value="BglG_antiterminators"/>
</dbReference>
<feature type="coiled-coil region" evidence="6">
    <location>
        <begin position="120"/>
        <end position="147"/>
    </location>
</feature>
<dbReference type="InterPro" id="IPR036634">
    <property type="entry name" value="PRD_sf"/>
</dbReference>
<evidence type="ECO:0000313" key="11">
    <source>
        <dbReference type="Proteomes" id="UP000000845"/>
    </source>
</evidence>
<keyword evidence="5" id="KW-0804">Transcription</keyword>
<evidence type="ECO:0000256" key="2">
    <source>
        <dbReference type="ARBA" id="ARBA00022737"/>
    </source>
</evidence>
<dbReference type="InterPro" id="IPR036095">
    <property type="entry name" value="PTS_EIIB-like_sf"/>
</dbReference>
<evidence type="ECO:0000256" key="6">
    <source>
        <dbReference type="SAM" id="Coils"/>
    </source>
</evidence>
<dbReference type="SUPFAM" id="SSF63520">
    <property type="entry name" value="PTS-regulatory domain, PRD"/>
    <property type="match status" value="1"/>
</dbReference>
<evidence type="ECO:0000259" key="8">
    <source>
        <dbReference type="PROSITE" id="PS51099"/>
    </source>
</evidence>
<dbReference type="PROSITE" id="PS51094">
    <property type="entry name" value="PTS_EIIA_TYPE_2"/>
    <property type="match status" value="1"/>
</dbReference>
<organism evidence="10 11">
    <name type="scientific">Sebaldella termitidis (strain ATCC 33386 / NCTC 11300)</name>
    <dbReference type="NCBI Taxonomy" id="526218"/>
    <lineage>
        <taxon>Bacteria</taxon>
        <taxon>Fusobacteriati</taxon>
        <taxon>Fusobacteriota</taxon>
        <taxon>Fusobacteriia</taxon>
        <taxon>Fusobacteriales</taxon>
        <taxon>Leptotrichiaceae</taxon>
        <taxon>Sebaldella</taxon>
    </lineage>
</organism>
<sequence length="696" mass="82124">MSLKQRHIEILNLVFQNDKIMDIKYISEYFQVSERSIRYDIKEINEEFINNKNTNIIEMEEGKLVSNINKEELTSLIKNILPQKYIFTSEERIEILLLEILLFREKFTLQALSDELLISKATLRKDIKDMNEKIKEFNVKIDINNNQGYMLTGEESSIRQLMINILHKYGGFIEEIEKEDINNLQIVKLLIFEKKKKYFQNERINLYKSILLKIQQKTKKIITDEAYDALLLNMIITSIRNRNSHFITDDISNSNFIKGTEEYKIIKEIFQNEDIDYREKDLIIFTDFYMGSYSYNTKFSFYLNWMKIETLVGRILEDAAKVFDINFKNDQILIKELINHMKPAIYRIKNKMSLKVSILEDVKSEYADLYEKTRVSLGVINEFLDENIDEDEIAFITIMFKRAINRNQEKLMGEEKRNILLVCGLGYSSSQFLAENINERFEVNIVDIIPFNQLENFEYIKSVDLVISTIDIEMEGMEVVKVNPILQKEDIEKLEEYALTRKSSKIPISKILKVIKENKHIENEAFIIENIKKQLKEYVKNDVETEKTSNFLELLDERNTALNIDLKNWEEVIEYSGKLLLDSGYIVSEYIEEMKEQIRNFGDYVVMGSNTILPHGKLNESVKKTGFSFVSLKNPISFFGSKIKIAICLASVAKHEHINAILELNNYFRDPEFEKELLKINTRKELENFLINRRNR</sequence>
<dbReference type="PANTHER" id="PTHR30185:SF12">
    <property type="entry name" value="TRANSCRIPTIONAL REGULATOR MANR"/>
    <property type="match status" value="1"/>
</dbReference>
<dbReference type="InterPro" id="IPR011608">
    <property type="entry name" value="PRD"/>
</dbReference>
<dbReference type="GO" id="GO:0008982">
    <property type="term" value="F:protein-N(PI)-phosphohistidine-sugar phosphotransferase activity"/>
    <property type="evidence" value="ECO:0007669"/>
    <property type="project" value="InterPro"/>
</dbReference>
<dbReference type="InterPro" id="IPR003501">
    <property type="entry name" value="PTS_EIIB_2/3"/>
</dbReference>
<keyword evidence="11" id="KW-1185">Reference proteome</keyword>
<feature type="domain" description="PTS EIIB type-2" evidence="8">
    <location>
        <begin position="417"/>
        <end position="506"/>
    </location>
</feature>
<evidence type="ECO:0000256" key="1">
    <source>
        <dbReference type="ARBA" id="ARBA00022679"/>
    </source>
</evidence>
<name>D1AGS1_SEBTE</name>
<dbReference type="InterPro" id="IPR007737">
    <property type="entry name" value="Mga_HTH"/>
</dbReference>
<dbReference type="InterPro" id="IPR002178">
    <property type="entry name" value="PTS_EIIA_type-2_dom"/>
</dbReference>
<dbReference type="GO" id="GO:0006355">
    <property type="term" value="P:regulation of DNA-templated transcription"/>
    <property type="evidence" value="ECO:0007669"/>
    <property type="project" value="InterPro"/>
</dbReference>
<dbReference type="HOGENOM" id="CLU_013442_1_1_0"/>
<feature type="domain" description="PTS EIIA type-2" evidence="7">
    <location>
        <begin position="553"/>
        <end position="693"/>
    </location>
</feature>
<dbReference type="SUPFAM" id="SSF55804">
    <property type="entry name" value="Phoshotransferase/anion transport protein"/>
    <property type="match status" value="1"/>
</dbReference>
<dbReference type="KEGG" id="str:Sterm_3959"/>
<dbReference type="PROSITE" id="PS51372">
    <property type="entry name" value="PRD_2"/>
    <property type="match status" value="1"/>
</dbReference>
<dbReference type="Gene3D" id="3.40.930.10">
    <property type="entry name" value="Mannitol-specific EII, Chain A"/>
    <property type="match status" value="1"/>
</dbReference>
<evidence type="ECO:0000256" key="4">
    <source>
        <dbReference type="ARBA" id="ARBA00023159"/>
    </source>
</evidence>
<dbReference type="InterPro" id="IPR013011">
    <property type="entry name" value="PTS_EIIB_2"/>
</dbReference>
<dbReference type="PROSITE" id="PS51099">
    <property type="entry name" value="PTS_EIIB_TYPE_2"/>
    <property type="match status" value="1"/>
</dbReference>
<dbReference type="InterPro" id="IPR036388">
    <property type="entry name" value="WH-like_DNA-bd_sf"/>
</dbReference>
<keyword evidence="6" id="KW-0175">Coiled coil</keyword>
<accession>D1AGS1</accession>
<dbReference type="PANTHER" id="PTHR30185">
    <property type="entry name" value="CRYPTIC BETA-GLUCOSIDE BGL OPERON ANTITERMINATOR"/>
    <property type="match status" value="1"/>
</dbReference>
<dbReference type="Pfam" id="PF02302">
    <property type="entry name" value="PTS_IIB"/>
    <property type="match status" value="1"/>
</dbReference>
<evidence type="ECO:0000259" key="9">
    <source>
        <dbReference type="PROSITE" id="PS51372"/>
    </source>
</evidence>
<dbReference type="Pfam" id="PF00359">
    <property type="entry name" value="PTS_EIIA_2"/>
    <property type="match status" value="1"/>
</dbReference>
<reference evidence="11" key="1">
    <citation type="submission" date="2009-09" db="EMBL/GenBank/DDBJ databases">
        <title>The complete chromosome of Sebaldella termitidis ATCC 33386.</title>
        <authorList>
            <consortium name="US DOE Joint Genome Institute (JGI-PGF)"/>
            <person name="Lucas S."/>
            <person name="Copeland A."/>
            <person name="Lapidus A."/>
            <person name="Glavina del Rio T."/>
            <person name="Dalin E."/>
            <person name="Tice H."/>
            <person name="Bruce D."/>
            <person name="Goodwin L."/>
            <person name="Pitluck S."/>
            <person name="Kyrpides N."/>
            <person name="Mavromatis K."/>
            <person name="Ivanova N."/>
            <person name="Mikhailova N."/>
            <person name="Sims D."/>
            <person name="Meincke L."/>
            <person name="Brettin T."/>
            <person name="Detter J.C."/>
            <person name="Han C."/>
            <person name="Larimer F."/>
            <person name="Land M."/>
            <person name="Hauser L."/>
            <person name="Markowitz V."/>
            <person name="Cheng J.F."/>
            <person name="Hugenholtz P."/>
            <person name="Woyke T."/>
            <person name="Wu D."/>
            <person name="Eisen J.A."/>
        </authorList>
    </citation>
    <scope>NUCLEOTIDE SEQUENCE [LARGE SCALE GENOMIC DNA]</scope>
    <source>
        <strain evidence="11">ATCC 33386 / NCTC 11300</strain>
    </source>
</reference>
<dbReference type="AlphaFoldDB" id="D1AGS1"/>
<dbReference type="SUPFAM" id="SSF52794">
    <property type="entry name" value="PTS system IIB component-like"/>
    <property type="match status" value="1"/>
</dbReference>
<dbReference type="EMBL" id="CP001739">
    <property type="protein sequence ID" value="ACZ10791.1"/>
    <property type="molecule type" value="Genomic_DNA"/>
</dbReference>
<dbReference type="Pfam" id="PF08280">
    <property type="entry name" value="HTH_Mga"/>
    <property type="match status" value="1"/>
</dbReference>
<dbReference type="GO" id="GO:0009401">
    <property type="term" value="P:phosphoenolpyruvate-dependent sugar phosphotransferase system"/>
    <property type="evidence" value="ECO:0007669"/>
    <property type="project" value="InterPro"/>
</dbReference>
<keyword evidence="4" id="KW-0010">Activator</keyword>
<protein>
    <submittedName>
        <fullName evidence="10">PTS modulated transcriptional regulator, MtlR family</fullName>
    </submittedName>
</protein>
<dbReference type="Gene3D" id="1.10.1790.10">
    <property type="entry name" value="PRD domain"/>
    <property type="match status" value="1"/>
</dbReference>
<dbReference type="eggNOG" id="COG3711">
    <property type="taxonomic scope" value="Bacteria"/>
</dbReference>
<dbReference type="Pfam" id="PF00874">
    <property type="entry name" value="PRD"/>
    <property type="match status" value="1"/>
</dbReference>
<dbReference type="Gene3D" id="3.40.50.2300">
    <property type="match status" value="1"/>
</dbReference>
<dbReference type="CDD" id="cd05568">
    <property type="entry name" value="PTS_IIB_bgl_like"/>
    <property type="match status" value="1"/>
</dbReference>
<dbReference type="InterPro" id="IPR016152">
    <property type="entry name" value="PTrfase/Anion_transptr"/>
</dbReference>
<keyword evidence="2" id="KW-0677">Repeat</keyword>
<evidence type="ECO:0000313" key="10">
    <source>
        <dbReference type="EMBL" id="ACZ10791.1"/>
    </source>
</evidence>